<protein>
    <submittedName>
        <fullName evidence="2">Uncharacterized protein</fullName>
    </submittedName>
</protein>
<gene>
    <name evidence="2" type="ORF">EV210_11667</name>
</gene>
<evidence type="ECO:0000256" key="1">
    <source>
        <dbReference type="SAM" id="Phobius"/>
    </source>
</evidence>
<reference evidence="2 3" key="1">
    <citation type="submission" date="2019-03" db="EMBL/GenBank/DDBJ databases">
        <title>Genomic Encyclopedia of Type Strains, Phase IV (KMG-IV): sequencing the most valuable type-strain genomes for metagenomic binning, comparative biology and taxonomic classification.</title>
        <authorList>
            <person name="Goeker M."/>
        </authorList>
    </citation>
    <scope>NUCLEOTIDE SEQUENCE [LARGE SCALE GENOMIC DNA]</scope>
    <source>
        <strain evidence="2 3">DSM 15969</strain>
    </source>
</reference>
<keyword evidence="1" id="KW-0472">Membrane</keyword>
<dbReference type="AlphaFoldDB" id="A0A4R1PT95"/>
<dbReference type="RefSeq" id="WP_132082999.1">
    <property type="nucleotide sequence ID" value="NZ_DAMAKO010000016.1"/>
</dbReference>
<keyword evidence="1" id="KW-1133">Transmembrane helix</keyword>
<name>A0A4R1PT95_9FIRM</name>
<dbReference type="Proteomes" id="UP000295063">
    <property type="component" value="Unassembled WGS sequence"/>
</dbReference>
<sequence>MWSCLCNFLTAMTYENGIPSLTRFFSIISFIAFLAASFYLMWNNQQWGHYDTFAFITGGGGATTQIFNKYFNSKYSAKGIDFAGKLPVEGATGEQQAKK</sequence>
<keyword evidence="3" id="KW-1185">Reference proteome</keyword>
<accession>A0A4R1PT95</accession>
<evidence type="ECO:0000313" key="2">
    <source>
        <dbReference type="EMBL" id="TCL33965.1"/>
    </source>
</evidence>
<dbReference type="EMBL" id="SLUI01000016">
    <property type="protein sequence ID" value="TCL33965.1"/>
    <property type="molecule type" value="Genomic_DNA"/>
</dbReference>
<proteinExistence type="predicted"/>
<keyword evidence="1" id="KW-0812">Transmembrane</keyword>
<comment type="caution">
    <text evidence="2">The sequence shown here is derived from an EMBL/GenBank/DDBJ whole genome shotgun (WGS) entry which is preliminary data.</text>
</comment>
<evidence type="ECO:0000313" key="3">
    <source>
        <dbReference type="Proteomes" id="UP000295063"/>
    </source>
</evidence>
<feature type="transmembrane region" description="Helical" evidence="1">
    <location>
        <begin position="20"/>
        <end position="42"/>
    </location>
</feature>
<organism evidence="2 3">
    <name type="scientific">Anaerospora hongkongensis</name>
    <dbReference type="NCBI Taxonomy" id="244830"/>
    <lineage>
        <taxon>Bacteria</taxon>
        <taxon>Bacillati</taxon>
        <taxon>Bacillota</taxon>
        <taxon>Negativicutes</taxon>
        <taxon>Selenomonadales</taxon>
        <taxon>Sporomusaceae</taxon>
        <taxon>Anaerospora</taxon>
    </lineage>
</organism>